<comment type="caution">
    <text evidence="13">The sequence shown here is derived from an EMBL/GenBank/DDBJ whole genome shotgun (WGS) entry which is preliminary data.</text>
</comment>
<evidence type="ECO:0000256" key="1">
    <source>
        <dbReference type="ARBA" id="ARBA00001946"/>
    </source>
</evidence>
<dbReference type="AlphaFoldDB" id="A0A4Q7YNN7"/>
<gene>
    <name evidence="13" type="ORF">EV700_2193</name>
</gene>
<dbReference type="InterPro" id="IPR022371">
    <property type="entry name" value="Exopolyphosphatase"/>
</dbReference>
<dbReference type="GO" id="GO:0005886">
    <property type="term" value="C:plasma membrane"/>
    <property type="evidence" value="ECO:0007669"/>
    <property type="project" value="UniProtKB-SubCell"/>
</dbReference>
<evidence type="ECO:0000256" key="4">
    <source>
        <dbReference type="ARBA" id="ARBA00011738"/>
    </source>
</evidence>
<evidence type="ECO:0000313" key="13">
    <source>
        <dbReference type="EMBL" id="RZU38265.1"/>
    </source>
</evidence>
<dbReference type="FunFam" id="3.30.420.40:FF:000023">
    <property type="entry name" value="Guanosine-5'-triphosphate,3'-diphosphate pyrophosphatase"/>
    <property type="match status" value="1"/>
</dbReference>
<comment type="catalytic activity">
    <reaction evidence="10">
        <text>[phosphate](n) + H2O = [phosphate](n-1) + phosphate + H(+)</text>
        <dbReference type="Rhea" id="RHEA:21528"/>
        <dbReference type="Rhea" id="RHEA-COMP:9859"/>
        <dbReference type="Rhea" id="RHEA-COMP:14279"/>
        <dbReference type="ChEBI" id="CHEBI:15377"/>
        <dbReference type="ChEBI" id="CHEBI:15378"/>
        <dbReference type="ChEBI" id="CHEBI:16838"/>
        <dbReference type="ChEBI" id="CHEBI:43474"/>
        <dbReference type="EC" id="3.6.1.11"/>
    </reaction>
</comment>
<comment type="similarity">
    <text evidence="3">Belongs to the GppA/Ppx family.</text>
</comment>
<comment type="subcellular location">
    <subcellularLocation>
        <location evidence="2">Cell membrane</location>
        <topology evidence="2">Peripheral membrane protein</topology>
    </subcellularLocation>
</comment>
<dbReference type="Gene3D" id="3.30.420.40">
    <property type="match status" value="1"/>
</dbReference>
<evidence type="ECO:0000256" key="10">
    <source>
        <dbReference type="ARBA" id="ARBA00047607"/>
    </source>
</evidence>
<dbReference type="PIRSF" id="PIRSF001267">
    <property type="entry name" value="Pyrophosphatase_GppA_Ppx"/>
    <property type="match status" value="1"/>
</dbReference>
<dbReference type="InterPro" id="IPR048950">
    <property type="entry name" value="Ppx_GppA_C"/>
</dbReference>
<evidence type="ECO:0000259" key="12">
    <source>
        <dbReference type="Pfam" id="PF21447"/>
    </source>
</evidence>
<keyword evidence="7" id="KW-1003">Cell membrane</keyword>
<evidence type="ECO:0000256" key="8">
    <source>
        <dbReference type="ARBA" id="ARBA00022801"/>
    </source>
</evidence>
<comment type="subunit">
    <text evidence="4">Homodimer.</text>
</comment>
<evidence type="ECO:0000259" key="11">
    <source>
        <dbReference type="Pfam" id="PF02541"/>
    </source>
</evidence>
<dbReference type="NCBIfam" id="TIGR03706">
    <property type="entry name" value="exo_poly_only"/>
    <property type="match status" value="1"/>
</dbReference>
<evidence type="ECO:0000256" key="6">
    <source>
        <dbReference type="ARBA" id="ARBA00020416"/>
    </source>
</evidence>
<dbReference type="Gene3D" id="1.10.3210.10">
    <property type="entry name" value="Hypothetical protein af1432"/>
    <property type="match status" value="1"/>
</dbReference>
<dbReference type="InterPro" id="IPR030673">
    <property type="entry name" value="PyroPPase_GppA_Ppx"/>
</dbReference>
<feature type="domain" description="Ppx/GppA phosphatase N-terminal" evidence="11">
    <location>
        <begin position="25"/>
        <end position="307"/>
    </location>
</feature>
<organism evidence="13 14">
    <name type="scientific">Fluviicoccus keumensis</name>
    <dbReference type="NCBI Taxonomy" id="1435465"/>
    <lineage>
        <taxon>Bacteria</taxon>
        <taxon>Pseudomonadati</taxon>
        <taxon>Pseudomonadota</taxon>
        <taxon>Gammaproteobacteria</taxon>
        <taxon>Moraxellales</taxon>
        <taxon>Moraxellaceae</taxon>
        <taxon>Fluviicoccus</taxon>
    </lineage>
</organism>
<protein>
    <recommendedName>
        <fullName evidence="6">Exopolyphosphatase</fullName>
        <ecNumber evidence="5">3.6.1.11</ecNumber>
    </recommendedName>
</protein>
<evidence type="ECO:0000313" key="14">
    <source>
        <dbReference type="Proteomes" id="UP000292423"/>
    </source>
</evidence>
<dbReference type="FunFam" id="3.30.420.150:FF:000001">
    <property type="entry name" value="Guanosine-5'-triphosphate,3'-diphosphate pyrophosphatase"/>
    <property type="match status" value="1"/>
</dbReference>
<dbReference type="Gene3D" id="3.30.420.150">
    <property type="entry name" value="Exopolyphosphatase. Domain 2"/>
    <property type="match status" value="1"/>
</dbReference>
<evidence type="ECO:0000256" key="2">
    <source>
        <dbReference type="ARBA" id="ARBA00004202"/>
    </source>
</evidence>
<sequence length="500" mass="55916">MNRHHSDDHLVAAIDLGSNSFHLAIARLDHGEVRRIDSLSEKVQLAAGLDEHNNLTRGSQERALACLARFAQRLQAIPAKRLRIVATNALRQANNAQHLMDQAEQILRQRIEIIAGREEARLIYLGVSQTMVTEGRQLVVDIGGGSTEFIIGENFEPLLTESLQMGCVAYTQRFFADGQIHAKSLDRAIMSARQEVMAIAESYRDMGWDSVIGSSGTIKAARQILLQNGWASASGGISHEGLAKVRERLLACKHVSELDIPGLKEDRRAILPAGYAILQGIFDELDLAEMGYSDGALREGVLYDMLGRIRHEDIRDRSAQAMMRRYHVDAAQAERVTATAERLFDQVAPALRLDDEDRDLLRRASLLHEIGLAISHSSFHKHSAYLLQYSDVPGFSQVDQEKLALVVGNHRRKIREEQKMLLIRSGSLSLLYVCVLLRLSALLHHSRSRDPLPAITLESDGIHFALEFPTDWLQTHPLTVADLAGETEQLRHWGIELHIH</sequence>
<dbReference type="EC" id="3.6.1.11" evidence="5"/>
<evidence type="ECO:0000256" key="3">
    <source>
        <dbReference type="ARBA" id="ARBA00007125"/>
    </source>
</evidence>
<dbReference type="Proteomes" id="UP000292423">
    <property type="component" value="Unassembled WGS sequence"/>
</dbReference>
<dbReference type="Pfam" id="PF02541">
    <property type="entry name" value="Ppx-GppA"/>
    <property type="match status" value="1"/>
</dbReference>
<comment type="cofactor">
    <cofactor evidence="1">
        <name>Mg(2+)</name>
        <dbReference type="ChEBI" id="CHEBI:18420"/>
    </cofactor>
</comment>
<dbReference type="EMBL" id="SHKX01000013">
    <property type="protein sequence ID" value="RZU38265.1"/>
    <property type="molecule type" value="Genomic_DNA"/>
</dbReference>
<dbReference type="InterPro" id="IPR003695">
    <property type="entry name" value="Ppx_GppA_N"/>
</dbReference>
<accession>A0A4Q7YNN7</accession>
<name>A0A4Q7YNN7_9GAMM</name>
<dbReference type="CDD" id="cd24053">
    <property type="entry name" value="ASKHA_NBD_EcPPX-GppA-like"/>
    <property type="match status" value="1"/>
</dbReference>
<evidence type="ECO:0000256" key="9">
    <source>
        <dbReference type="ARBA" id="ARBA00023136"/>
    </source>
</evidence>
<evidence type="ECO:0000256" key="7">
    <source>
        <dbReference type="ARBA" id="ARBA00022475"/>
    </source>
</evidence>
<reference evidence="13 14" key="1">
    <citation type="submission" date="2019-02" db="EMBL/GenBank/DDBJ databases">
        <title>Genomic Encyclopedia of Type Strains, Phase IV (KMG-IV): sequencing the most valuable type-strain genomes for metagenomic binning, comparative biology and taxonomic classification.</title>
        <authorList>
            <person name="Goeker M."/>
        </authorList>
    </citation>
    <scope>NUCLEOTIDE SEQUENCE [LARGE SCALE GENOMIC DNA]</scope>
    <source>
        <strain evidence="13 14">DSM 105135</strain>
    </source>
</reference>
<dbReference type="RefSeq" id="WP_130413693.1">
    <property type="nucleotide sequence ID" value="NZ_SHKX01000013.1"/>
</dbReference>
<feature type="domain" description="Ppx/GppA phosphatase C-terminal" evidence="12">
    <location>
        <begin position="314"/>
        <end position="486"/>
    </location>
</feature>
<dbReference type="PANTHER" id="PTHR30005:SF14">
    <property type="entry name" value="EXOPOLYPHOSPHATASE"/>
    <property type="match status" value="1"/>
</dbReference>
<keyword evidence="9" id="KW-0472">Membrane</keyword>
<keyword evidence="8" id="KW-0378">Hydrolase</keyword>
<dbReference type="SUPFAM" id="SSF109604">
    <property type="entry name" value="HD-domain/PDEase-like"/>
    <property type="match status" value="1"/>
</dbReference>
<proteinExistence type="inferred from homology"/>
<dbReference type="PANTHER" id="PTHR30005">
    <property type="entry name" value="EXOPOLYPHOSPHATASE"/>
    <property type="match status" value="1"/>
</dbReference>
<dbReference type="OrthoDB" id="9793035at2"/>
<dbReference type="Pfam" id="PF21447">
    <property type="entry name" value="Ppx-GppA_III"/>
    <property type="match status" value="1"/>
</dbReference>
<dbReference type="InterPro" id="IPR043129">
    <property type="entry name" value="ATPase_NBD"/>
</dbReference>
<keyword evidence="14" id="KW-1185">Reference proteome</keyword>
<dbReference type="GO" id="GO:0006798">
    <property type="term" value="P:polyphosphate catabolic process"/>
    <property type="evidence" value="ECO:0007669"/>
    <property type="project" value="TreeGrafter"/>
</dbReference>
<evidence type="ECO:0000256" key="5">
    <source>
        <dbReference type="ARBA" id="ARBA00012451"/>
    </source>
</evidence>
<dbReference type="InterPro" id="IPR050273">
    <property type="entry name" value="GppA/Ppx_hydrolase"/>
</dbReference>
<dbReference type="GO" id="GO:0004309">
    <property type="term" value="F:exopolyphosphatase activity"/>
    <property type="evidence" value="ECO:0007669"/>
    <property type="project" value="UniProtKB-EC"/>
</dbReference>
<dbReference type="SUPFAM" id="SSF53067">
    <property type="entry name" value="Actin-like ATPase domain"/>
    <property type="match status" value="2"/>
</dbReference>